<dbReference type="InterPro" id="IPR036259">
    <property type="entry name" value="MFS_trans_sf"/>
</dbReference>
<feature type="transmembrane region" description="Helical" evidence="25">
    <location>
        <begin position="225"/>
        <end position="245"/>
    </location>
</feature>
<dbReference type="KEGG" id="naf:GQ61_03445"/>
<comment type="similarity">
    <text evidence="2">Belongs to the major facilitator superfamily.</text>
</comment>
<feature type="transmembrane region" description="Helical" evidence="25">
    <location>
        <begin position="174"/>
        <end position="193"/>
    </location>
</feature>
<keyword evidence="5 25" id="KW-1133">Transmembrane helix</keyword>
<dbReference type="GO" id="GO:0005765">
    <property type="term" value="C:lysosomal membrane"/>
    <property type="evidence" value="ECO:0007669"/>
    <property type="project" value="UniProtKB-SubCell"/>
</dbReference>
<dbReference type="InterPro" id="IPR052187">
    <property type="entry name" value="MFSD1"/>
</dbReference>
<comment type="catalytic activity">
    <reaction evidence="11">
        <text>L-alpha-aminoacyl-L-histidine(out) = L-alpha-aminoacyl-L-histidine(in)</text>
        <dbReference type="Rhea" id="RHEA:79375"/>
        <dbReference type="ChEBI" id="CHEBI:229967"/>
    </reaction>
</comment>
<comment type="catalytic activity">
    <reaction evidence="10">
        <text>L-alpha-aminoacyl-L-arginine(out) = L-alpha-aminoacyl-L-arginine(in)</text>
        <dbReference type="Rhea" id="RHEA:79367"/>
        <dbReference type="ChEBI" id="CHEBI:229968"/>
    </reaction>
</comment>
<comment type="catalytic activity">
    <reaction evidence="19">
        <text>L-alanyl-L-lysine(out) = L-alanyl-L-lysine(in)</text>
        <dbReference type="Rhea" id="RHEA:79415"/>
        <dbReference type="ChEBI" id="CHEBI:192470"/>
    </reaction>
</comment>
<feature type="domain" description="Major facilitator superfamily (MFS) profile" evidence="26">
    <location>
        <begin position="16"/>
        <end position="422"/>
    </location>
</feature>
<dbReference type="EMBL" id="CP008743">
    <property type="protein sequence ID" value="ARN84532.1"/>
    <property type="molecule type" value="Genomic_DNA"/>
</dbReference>
<comment type="subunit">
    <text evidence="24">Homodimer. Interacts with lysosomal protein GLMP (via lumenal domain); the interaction starts while both proteins are still in the endoplasmic reticulum and is required for stabilization of MFSD1 in lysosomes but has no direct effect on its targeting to lysosomes or transporter activity.</text>
</comment>
<dbReference type="InterPro" id="IPR020846">
    <property type="entry name" value="MFS_dom"/>
</dbReference>
<comment type="catalytic activity">
    <reaction evidence="12">
        <text>L-lysyl-L-alpha-amino acid(out) = L-lysyl-L-alpha-amino acid(in)</text>
        <dbReference type="Rhea" id="RHEA:79387"/>
        <dbReference type="ChEBI" id="CHEBI:229965"/>
    </reaction>
</comment>
<comment type="catalytic activity">
    <reaction evidence="18">
        <text>L-histidyl-L-alpha-amino acid(out) = L-histidyl-L-alpha-amino acid(in)</text>
        <dbReference type="Rhea" id="RHEA:79379"/>
        <dbReference type="ChEBI" id="CHEBI:229964"/>
    </reaction>
</comment>
<evidence type="ECO:0000256" key="19">
    <source>
        <dbReference type="ARBA" id="ARBA00044919"/>
    </source>
</evidence>
<comment type="catalytic activity">
    <reaction evidence="20">
        <text>L-lysyl-glycine(out) = L-lysyl-glycine(in)</text>
        <dbReference type="Rhea" id="RHEA:79407"/>
        <dbReference type="ChEBI" id="CHEBI:191202"/>
    </reaction>
</comment>
<dbReference type="SUPFAM" id="SSF103473">
    <property type="entry name" value="MFS general substrate transporter"/>
    <property type="match status" value="1"/>
</dbReference>
<proteinExistence type="inferred from homology"/>
<gene>
    <name evidence="27" type="ORF">GQ61_03445</name>
</gene>
<feature type="transmembrane region" description="Helical" evidence="25">
    <location>
        <begin position="321"/>
        <end position="342"/>
    </location>
</feature>
<dbReference type="GO" id="GO:0022857">
    <property type="term" value="F:transmembrane transporter activity"/>
    <property type="evidence" value="ECO:0007669"/>
    <property type="project" value="InterPro"/>
</dbReference>
<evidence type="ECO:0000256" key="8">
    <source>
        <dbReference type="ARBA" id="ARBA00044876"/>
    </source>
</evidence>
<dbReference type="PROSITE" id="PS51257">
    <property type="entry name" value="PROKAR_LIPOPROTEIN"/>
    <property type="match status" value="1"/>
</dbReference>
<keyword evidence="28" id="KW-1185">Reference proteome</keyword>
<comment type="catalytic activity">
    <reaction evidence="17">
        <text>L-arginyl-glycine(out) = L-arginyl-glycine(in)</text>
        <dbReference type="Rhea" id="RHEA:79391"/>
        <dbReference type="ChEBI" id="CHEBI:229955"/>
    </reaction>
</comment>
<keyword evidence="7" id="KW-0458">Lysosome</keyword>
<evidence type="ECO:0000256" key="13">
    <source>
        <dbReference type="ARBA" id="ARBA00044893"/>
    </source>
</evidence>
<feature type="transmembrane region" description="Helical" evidence="25">
    <location>
        <begin position="85"/>
        <end position="108"/>
    </location>
</feature>
<comment type="catalytic activity">
    <reaction evidence="13">
        <text>L-alpha-aminoacyl-L-lysine(out) = L-alpha-aminoacyl-L-lysine(in)</text>
        <dbReference type="Rhea" id="RHEA:79383"/>
        <dbReference type="ChEBI" id="CHEBI:229966"/>
    </reaction>
</comment>
<evidence type="ECO:0000256" key="17">
    <source>
        <dbReference type="ARBA" id="ARBA00044903"/>
    </source>
</evidence>
<dbReference type="Pfam" id="PF07690">
    <property type="entry name" value="MFS_1"/>
    <property type="match status" value="1"/>
</dbReference>
<evidence type="ECO:0000256" key="3">
    <source>
        <dbReference type="ARBA" id="ARBA00022448"/>
    </source>
</evidence>
<evidence type="ECO:0000256" key="21">
    <source>
        <dbReference type="ARBA" id="ARBA00044985"/>
    </source>
</evidence>
<evidence type="ECO:0000313" key="28">
    <source>
        <dbReference type="Proteomes" id="UP000237351"/>
    </source>
</evidence>
<feature type="transmembrane region" description="Helical" evidence="25">
    <location>
        <begin position="14"/>
        <end position="32"/>
    </location>
</feature>
<feature type="transmembrane region" description="Helical" evidence="25">
    <location>
        <begin position="143"/>
        <end position="162"/>
    </location>
</feature>
<protein>
    <recommendedName>
        <fullName evidence="21">Lysosomal dipeptide transporter MFSD1</fullName>
    </recommendedName>
    <alternativeName>
        <fullName evidence="22">Major facilitator superfamily domain-containing protein 1</fullName>
    </alternativeName>
</protein>
<dbReference type="OrthoDB" id="9794076at2"/>
<evidence type="ECO:0000256" key="20">
    <source>
        <dbReference type="ARBA" id="ARBA00044924"/>
    </source>
</evidence>
<evidence type="ECO:0000256" key="4">
    <source>
        <dbReference type="ARBA" id="ARBA00022692"/>
    </source>
</evidence>
<evidence type="ECO:0000256" key="12">
    <source>
        <dbReference type="ARBA" id="ARBA00044891"/>
    </source>
</evidence>
<organism evidence="27 28">
    <name type="scientific">Candidatus Nucleicultrix amoebiphila FS5</name>
    <dbReference type="NCBI Taxonomy" id="1414854"/>
    <lineage>
        <taxon>Bacteria</taxon>
        <taxon>Pseudomonadati</taxon>
        <taxon>Pseudomonadota</taxon>
        <taxon>Alphaproteobacteria</taxon>
        <taxon>Holosporales</taxon>
        <taxon>Candidatus Nucleicultricaceae</taxon>
        <taxon>Candidatus Nucleicultrix</taxon>
    </lineage>
</organism>
<comment type="subcellular location">
    <subcellularLocation>
        <location evidence="1">Lysosome membrane</location>
        <topology evidence="1">Multi-pass membrane protein</topology>
    </subcellularLocation>
</comment>
<evidence type="ECO:0000256" key="25">
    <source>
        <dbReference type="SAM" id="Phobius"/>
    </source>
</evidence>
<feature type="transmembrane region" description="Helical" evidence="25">
    <location>
        <begin position="354"/>
        <end position="379"/>
    </location>
</feature>
<comment type="catalytic activity">
    <reaction evidence="8">
        <text>L-lysyl-L-alanine(out) = L-lysyl-L-alanine(in)</text>
        <dbReference type="Rhea" id="RHEA:79399"/>
        <dbReference type="ChEBI" id="CHEBI:229954"/>
    </reaction>
</comment>
<evidence type="ECO:0000256" key="9">
    <source>
        <dbReference type="ARBA" id="ARBA00044878"/>
    </source>
</evidence>
<keyword evidence="3" id="KW-0813">Transport</keyword>
<evidence type="ECO:0000256" key="16">
    <source>
        <dbReference type="ARBA" id="ARBA00044900"/>
    </source>
</evidence>
<comment type="catalytic activity">
    <reaction evidence="14">
        <text>L-aspartyl-L-lysine(out) = L-aspartyl-L-lysine(in)</text>
        <dbReference type="Rhea" id="RHEA:79411"/>
        <dbReference type="ChEBI" id="CHEBI:229953"/>
    </reaction>
</comment>
<comment type="catalytic activity">
    <reaction evidence="9">
        <text>L-histidyl-glycine(out) = L-histidyl-glycine(in)</text>
        <dbReference type="Rhea" id="RHEA:79395"/>
        <dbReference type="ChEBI" id="CHEBI:229957"/>
    </reaction>
</comment>
<feature type="transmembrane region" description="Helical" evidence="25">
    <location>
        <begin position="265"/>
        <end position="284"/>
    </location>
</feature>
<evidence type="ECO:0000256" key="15">
    <source>
        <dbReference type="ARBA" id="ARBA00044899"/>
    </source>
</evidence>
<evidence type="ECO:0000313" key="27">
    <source>
        <dbReference type="EMBL" id="ARN84532.1"/>
    </source>
</evidence>
<sequence length="429" mass="47017">MEQAVSRNRELGGLIAWLTIGCGALFYSYQFIVRVFPNVMRDELIHAFKIDAEDFGAIISCYDWAYFSLQIPLGLIMDRFGPKKLIGIAALTCSIGCFLFATTTNVYIAALARFFMGMGSACGFIGTLKLGTLWFAPNKLGQVIALTLAFGTLGASLGGRPLSMLINNVGWNNTLLIMGMGGIAISGLIFFYVENSPTGDISHEIAPEHKQLFKGLREVIVSKQAWVLSLFSMLMYVPLTVWGVAWGVVFVEQACSVSQESAADVVMWTMFIGAALGGPAFVALSDFLKRRKTPMYIGCFVAFIVHLFIVFYQGIPLAIMHVLFFLVGFTYTSKGLSFASICEIMPKERSGVALGFMNSIVMLNGVILHPLIGKLLVLYWDGSKNSVGDPIYAISDYRLALSVVPICLVMSIVLMFLMKETHPGKPQNL</sequence>
<evidence type="ECO:0000256" key="10">
    <source>
        <dbReference type="ARBA" id="ARBA00044881"/>
    </source>
</evidence>
<evidence type="ECO:0000259" key="26">
    <source>
        <dbReference type="PROSITE" id="PS50850"/>
    </source>
</evidence>
<evidence type="ECO:0000256" key="23">
    <source>
        <dbReference type="ARBA" id="ARBA00045709"/>
    </source>
</evidence>
<reference evidence="27 28" key="1">
    <citation type="submission" date="2014-06" db="EMBL/GenBank/DDBJ databases">
        <title>The genome of the endonuclear symbiont Nucleicultrix amoebiphila.</title>
        <authorList>
            <person name="Schulz F."/>
            <person name="Horn M."/>
        </authorList>
    </citation>
    <scope>NUCLEOTIDE SEQUENCE [LARGE SCALE GENOMIC DNA]</scope>
    <source>
        <strain evidence="27 28">FS5</strain>
    </source>
</reference>
<dbReference type="PANTHER" id="PTHR23512:SF3">
    <property type="entry name" value="MAJOR FACILITATOR SUPERFAMILY DOMAIN-CONTAINING PROTEIN 1"/>
    <property type="match status" value="1"/>
</dbReference>
<keyword evidence="4 25" id="KW-0812">Transmembrane</keyword>
<name>A0A1W6N3Y7_9PROT</name>
<evidence type="ECO:0000256" key="5">
    <source>
        <dbReference type="ARBA" id="ARBA00022989"/>
    </source>
</evidence>
<evidence type="ECO:0000256" key="6">
    <source>
        <dbReference type="ARBA" id="ARBA00023136"/>
    </source>
</evidence>
<evidence type="ECO:0000256" key="24">
    <source>
        <dbReference type="ARBA" id="ARBA00046376"/>
    </source>
</evidence>
<comment type="catalytic activity">
    <reaction evidence="15">
        <text>L-arginyl-L-alpha-amino acid(out) = L-arginyl-L-alpha-amino acid(in)</text>
        <dbReference type="Rhea" id="RHEA:79371"/>
        <dbReference type="ChEBI" id="CHEBI:84315"/>
    </reaction>
</comment>
<comment type="catalytic activity">
    <reaction evidence="16">
        <text>L-lysyl-L-lysine(out) = L-lysyl-L-lysine(in)</text>
        <dbReference type="Rhea" id="RHEA:79403"/>
        <dbReference type="ChEBI" id="CHEBI:229956"/>
    </reaction>
</comment>
<feature type="transmembrane region" description="Helical" evidence="25">
    <location>
        <begin position="114"/>
        <end position="136"/>
    </location>
</feature>
<dbReference type="Gene3D" id="1.20.1250.20">
    <property type="entry name" value="MFS general substrate transporter like domains"/>
    <property type="match status" value="2"/>
</dbReference>
<dbReference type="InterPro" id="IPR011701">
    <property type="entry name" value="MFS"/>
</dbReference>
<evidence type="ECO:0000256" key="2">
    <source>
        <dbReference type="ARBA" id="ARBA00008335"/>
    </source>
</evidence>
<evidence type="ECO:0000256" key="7">
    <source>
        <dbReference type="ARBA" id="ARBA00023228"/>
    </source>
</evidence>
<accession>A0A1W6N3Y7</accession>
<evidence type="ECO:0000256" key="18">
    <source>
        <dbReference type="ARBA" id="ARBA00044912"/>
    </source>
</evidence>
<dbReference type="RefSeq" id="WP_085783957.1">
    <property type="nucleotide sequence ID" value="NZ_CP008743.1"/>
</dbReference>
<feature type="transmembrane region" description="Helical" evidence="25">
    <location>
        <begin position="399"/>
        <end position="418"/>
    </location>
</feature>
<evidence type="ECO:0000256" key="11">
    <source>
        <dbReference type="ARBA" id="ARBA00044884"/>
    </source>
</evidence>
<keyword evidence="6 25" id="KW-0472">Membrane</keyword>
<dbReference type="Proteomes" id="UP000237351">
    <property type="component" value="Chromosome"/>
</dbReference>
<dbReference type="STRING" id="1414854.GQ61_03445"/>
<dbReference type="PANTHER" id="PTHR23512">
    <property type="entry name" value="MAJOR FACILITATOR SUPERFAMILY DOMAIN-CONTAINING PROTEIN 1"/>
    <property type="match status" value="1"/>
</dbReference>
<evidence type="ECO:0000256" key="22">
    <source>
        <dbReference type="ARBA" id="ARBA00045018"/>
    </source>
</evidence>
<feature type="transmembrane region" description="Helical" evidence="25">
    <location>
        <begin position="296"/>
        <end position="315"/>
    </location>
</feature>
<evidence type="ECO:0000256" key="14">
    <source>
        <dbReference type="ARBA" id="ARBA00044898"/>
    </source>
</evidence>
<comment type="function">
    <text evidence="23">Lysosomal dipeptide uniporter that selectively exports lysine, arginine or histidine-containing dipeptides with a net positive charge from the lysosome lumen into the cytosol. Could play a role in a specific type of protein O-glycosylation indirectly regulating macrophages migration and tissue invasion. Also essential for liver homeostasis.</text>
</comment>
<evidence type="ECO:0000256" key="1">
    <source>
        <dbReference type="ARBA" id="ARBA00004155"/>
    </source>
</evidence>
<dbReference type="PROSITE" id="PS50850">
    <property type="entry name" value="MFS"/>
    <property type="match status" value="1"/>
</dbReference>
<dbReference type="AlphaFoldDB" id="A0A1W6N3Y7"/>